<comment type="similarity">
    <text evidence="1">Belongs to the peptidase S1C family.</text>
</comment>
<keyword evidence="5" id="KW-0645">Protease</keyword>
<evidence type="ECO:0000256" key="1">
    <source>
        <dbReference type="ARBA" id="ARBA00010541"/>
    </source>
</evidence>
<dbReference type="InterPro" id="IPR036034">
    <property type="entry name" value="PDZ_sf"/>
</dbReference>
<feature type="domain" description="PDZ" evidence="4">
    <location>
        <begin position="32"/>
        <end position="81"/>
    </location>
</feature>
<dbReference type="GO" id="GO:0006508">
    <property type="term" value="P:proteolysis"/>
    <property type="evidence" value="ECO:0007669"/>
    <property type="project" value="UniProtKB-KW"/>
</dbReference>
<evidence type="ECO:0000313" key="5">
    <source>
        <dbReference type="EMBL" id="TWT54647.1"/>
    </source>
</evidence>
<dbReference type="AlphaFoldDB" id="A0A5C5WVB9"/>
<organism evidence="5 6">
    <name type="scientific">Rubripirellula amarantea</name>
    <dbReference type="NCBI Taxonomy" id="2527999"/>
    <lineage>
        <taxon>Bacteria</taxon>
        <taxon>Pseudomonadati</taxon>
        <taxon>Planctomycetota</taxon>
        <taxon>Planctomycetia</taxon>
        <taxon>Pirellulales</taxon>
        <taxon>Pirellulaceae</taxon>
        <taxon>Rubripirellula</taxon>
    </lineage>
</organism>
<dbReference type="EC" id="3.4.21.107" evidence="5"/>
<dbReference type="PANTHER" id="PTHR22939">
    <property type="entry name" value="SERINE PROTEASE FAMILY S1C HTRA-RELATED"/>
    <property type="match status" value="1"/>
</dbReference>
<evidence type="ECO:0000313" key="6">
    <source>
        <dbReference type="Proteomes" id="UP000316598"/>
    </source>
</evidence>
<evidence type="ECO:0000259" key="4">
    <source>
        <dbReference type="PROSITE" id="PS50106"/>
    </source>
</evidence>
<dbReference type="SMART" id="SM00228">
    <property type="entry name" value="PDZ"/>
    <property type="match status" value="2"/>
</dbReference>
<feature type="compositionally biased region" description="Polar residues" evidence="2">
    <location>
        <begin position="304"/>
        <end position="317"/>
    </location>
</feature>
<feature type="domain" description="PDZ" evidence="4">
    <location>
        <begin position="114"/>
        <end position="182"/>
    </location>
</feature>
<sequence precursor="true">MWAKLTLVPFCILFCTFVQTSFGQDVASEFFNNHGNARLGIEVTDSPGIGVRVGVVAIGGPADYSGVRPGDYVLRVNGKPIDKPEDLIEAVRAESPGGEVVITVWHDGQASDRKIVLATADRMNHRNDRAWLGVTLEASEGPGADGTSGAKIEQVIPGSPAAQSNLKAGDVVVAINGINVKSSKDLVTAVEGLKPGETATLKLAGDPERERQITLGSVANSPPLFSYRMPIPELNDEAPDSFSPPTAWRDEITDLRRQVQELRKAILNDKVDRPGEQRGEDDQHDQDEERNHDEERDQDEELGSDSSQPNVDDSSSTHADRDDYHLVVHRPLRRGNRAHAHYPTPAYRYSYGYQPNYGYWYNYESALPYSSYYRSPPVYRQYYRRYYRPSVRVYVGPVGGGYYYR</sequence>
<feature type="region of interest" description="Disordered" evidence="2">
    <location>
        <begin position="266"/>
        <end position="330"/>
    </location>
</feature>
<reference evidence="5 6" key="1">
    <citation type="submission" date="2019-02" db="EMBL/GenBank/DDBJ databases">
        <title>Deep-cultivation of Planctomycetes and their phenomic and genomic characterization uncovers novel biology.</title>
        <authorList>
            <person name="Wiegand S."/>
            <person name="Jogler M."/>
            <person name="Boedeker C."/>
            <person name="Pinto D."/>
            <person name="Vollmers J."/>
            <person name="Rivas-Marin E."/>
            <person name="Kohn T."/>
            <person name="Peeters S.H."/>
            <person name="Heuer A."/>
            <person name="Rast P."/>
            <person name="Oberbeckmann S."/>
            <person name="Bunk B."/>
            <person name="Jeske O."/>
            <person name="Meyerdierks A."/>
            <person name="Storesund J.E."/>
            <person name="Kallscheuer N."/>
            <person name="Luecker S."/>
            <person name="Lage O.M."/>
            <person name="Pohl T."/>
            <person name="Merkel B.J."/>
            <person name="Hornburger P."/>
            <person name="Mueller R.-W."/>
            <person name="Bruemmer F."/>
            <person name="Labrenz M."/>
            <person name="Spormann A.M."/>
            <person name="Op Den Camp H."/>
            <person name="Overmann J."/>
            <person name="Amann R."/>
            <person name="Jetten M.S.M."/>
            <person name="Mascher T."/>
            <person name="Medema M.H."/>
            <person name="Devos D.P."/>
            <person name="Kaster A.-K."/>
            <person name="Ovreas L."/>
            <person name="Rohde M."/>
            <person name="Galperin M.Y."/>
            <person name="Jogler C."/>
        </authorList>
    </citation>
    <scope>NUCLEOTIDE SEQUENCE [LARGE SCALE GENOMIC DNA]</scope>
    <source>
        <strain evidence="5 6">Pla22</strain>
    </source>
</reference>
<feature type="compositionally biased region" description="Basic and acidic residues" evidence="2">
    <location>
        <begin position="266"/>
        <end position="295"/>
    </location>
</feature>
<comment type="caution">
    <text evidence="5">The sequence shown here is derived from an EMBL/GenBank/DDBJ whole genome shotgun (WGS) entry which is preliminary data.</text>
</comment>
<keyword evidence="5" id="KW-0378">Hydrolase</keyword>
<evidence type="ECO:0000256" key="3">
    <source>
        <dbReference type="SAM" id="SignalP"/>
    </source>
</evidence>
<accession>A0A5C5WVB9</accession>
<dbReference type="PANTHER" id="PTHR22939:SF129">
    <property type="entry name" value="SERINE PROTEASE HTRA2, MITOCHONDRIAL"/>
    <property type="match status" value="1"/>
</dbReference>
<dbReference type="GO" id="GO:0008233">
    <property type="term" value="F:peptidase activity"/>
    <property type="evidence" value="ECO:0007669"/>
    <property type="project" value="UniProtKB-KW"/>
</dbReference>
<protein>
    <submittedName>
        <fullName evidence="5">Periplasmic pH-dependent serine endoprotease DegQ</fullName>
        <ecNumber evidence="5">3.4.21.107</ecNumber>
    </submittedName>
</protein>
<dbReference type="RefSeq" id="WP_146514661.1">
    <property type="nucleotide sequence ID" value="NZ_SJPI01000001.1"/>
</dbReference>
<dbReference type="Proteomes" id="UP000316598">
    <property type="component" value="Unassembled WGS sequence"/>
</dbReference>
<dbReference type="Pfam" id="PF13180">
    <property type="entry name" value="PDZ_2"/>
    <property type="match status" value="2"/>
</dbReference>
<dbReference type="Gene3D" id="2.30.42.10">
    <property type="match status" value="2"/>
</dbReference>
<dbReference type="PROSITE" id="PS50106">
    <property type="entry name" value="PDZ"/>
    <property type="match status" value="2"/>
</dbReference>
<name>A0A5C5WVB9_9BACT</name>
<evidence type="ECO:0000256" key="2">
    <source>
        <dbReference type="SAM" id="MobiDB-lite"/>
    </source>
</evidence>
<proteinExistence type="inferred from homology"/>
<keyword evidence="3" id="KW-0732">Signal</keyword>
<dbReference type="EMBL" id="SJPI01000001">
    <property type="protein sequence ID" value="TWT54647.1"/>
    <property type="molecule type" value="Genomic_DNA"/>
</dbReference>
<dbReference type="OrthoDB" id="291337at2"/>
<feature type="signal peptide" evidence="3">
    <location>
        <begin position="1"/>
        <end position="20"/>
    </location>
</feature>
<feature type="chain" id="PRO_5022663677" evidence="3">
    <location>
        <begin position="21"/>
        <end position="405"/>
    </location>
</feature>
<dbReference type="SUPFAM" id="SSF50156">
    <property type="entry name" value="PDZ domain-like"/>
    <property type="match status" value="2"/>
</dbReference>
<keyword evidence="6" id="KW-1185">Reference proteome</keyword>
<gene>
    <name evidence="5" type="primary">degQ_2</name>
    <name evidence="5" type="ORF">Pla22_22970</name>
</gene>
<dbReference type="InterPro" id="IPR001478">
    <property type="entry name" value="PDZ"/>
</dbReference>